<dbReference type="InterPro" id="IPR036388">
    <property type="entry name" value="WH-like_DNA-bd_sf"/>
</dbReference>
<dbReference type="SUPFAM" id="SSF46894">
    <property type="entry name" value="C-terminal effector domain of the bipartite response regulators"/>
    <property type="match status" value="1"/>
</dbReference>
<dbReference type="SMART" id="SM00421">
    <property type="entry name" value="HTH_LUXR"/>
    <property type="match status" value="1"/>
</dbReference>
<keyword evidence="7" id="KW-1185">Reference proteome</keyword>
<sequence length="1023" mass="109168">MERHPFDTRPGEEAAATGGFVGRHEETRRLREALRTGRSLTVVRGQAGTGTSRLVDEVLAETEFAEWTHLRGTCPTTGPDTAPAHERGTHPGGPTTTVPLGPVTEALATLPYRPGLPARPLPPVTGVVGLVVPELADRLPRPPAAADDPEVRRGLLPRAIRALLALLGDTVLILEDVHHADPATVGLLHRLADSMPARLRVVVTEDAAPGLPVLGVRAAGGTRLQEVSLRPWTPQETDDCVRRWLGDHRPARADERRDLAALVHELSGGLPGAAGALLEDAGELLRADGAAAHRPRTDALLTAVRETAVPLRLRRELARRCAPLTEDARRIVAAAAVLGRPVPVDLLAHVADLAPERADAAVDACLRQSVLRTEGPCPAFRNPLDRRAALARVPGPRLARLSLRAARALHRSSDGPPPLTDLARLYTAAGRVRDGLRCLVAAADRAAATGDYATATSLYTRAVAEDPRAQGRIRTAAKLARTAQLARAGEDVVAAVRTVLDEDDPPPRLRGEIRLHLSVVLRNQSGGALDSLNEVARAIPDLEACDPQIAARAMAVAAIPSLQGWPVTRHQAWLDRAETLAGRVVDPVARAAIAANRATALMLLGDPRAWPAAEILRGPAGSAMEAAHHARGLTNLAHASSALGHGTRARDFLDRAVDGLADSSSPYLEGLVETGRLVLAWHAGQWHDLYAAADRTTRDYREIPDLTAEAMLVRGLTALHVLGDVPRARRDLAEAAATTRYDTGFILTASAAATARVHLEAGRPGQAGDAVEEVLRRLERTGGWVWAAEVLPVAVEALHGSGQSSRARRLVDDFAAGIADRDAPAPRIALAVCRALLARAADRPDEAVGLLADAETRWRQLGRPLDAARAAEARGRCLLDLYGESAAGGVQDVVEAYRHLGARWDVARCRRLLRSHAIVTTHRRGRIGYGDQLSPREQEVARLVVQGRANRDIAESLVLSTRTVEHHVARIMRKLNATSRTGIALTGWRDEAGSGPGGPPWTVTDGAVSPPPRNGNDRSGDRP</sequence>
<feature type="region of interest" description="Disordered" evidence="3">
    <location>
        <begin position="1"/>
        <end position="26"/>
    </location>
</feature>
<feature type="region of interest" description="Disordered" evidence="3">
    <location>
        <begin position="986"/>
        <end position="1023"/>
    </location>
</feature>
<feature type="compositionally biased region" description="Basic and acidic residues" evidence="3">
    <location>
        <begin position="1"/>
        <end position="12"/>
    </location>
</feature>
<dbReference type="InterPro" id="IPR041664">
    <property type="entry name" value="AAA_16"/>
</dbReference>
<dbReference type="Gene3D" id="1.10.10.10">
    <property type="entry name" value="Winged helix-like DNA-binding domain superfamily/Winged helix DNA-binding domain"/>
    <property type="match status" value="1"/>
</dbReference>
<feature type="region of interest" description="Disordered" evidence="3">
    <location>
        <begin position="71"/>
        <end position="98"/>
    </location>
</feature>
<evidence type="ECO:0000313" key="6">
    <source>
        <dbReference type="EMBL" id="WTR75161.1"/>
    </source>
</evidence>
<dbReference type="InterPro" id="IPR027417">
    <property type="entry name" value="P-loop_NTPase"/>
</dbReference>
<dbReference type="PRINTS" id="PR00038">
    <property type="entry name" value="HTHLUXR"/>
</dbReference>
<keyword evidence="2" id="KW-0067">ATP-binding</keyword>
<evidence type="ECO:0000256" key="1">
    <source>
        <dbReference type="ARBA" id="ARBA00022741"/>
    </source>
</evidence>
<dbReference type="Proteomes" id="UP001622594">
    <property type="component" value="Chromosome"/>
</dbReference>
<dbReference type="EMBL" id="CP108188">
    <property type="protein sequence ID" value="WTR67857.1"/>
    <property type="molecule type" value="Genomic_DNA"/>
</dbReference>
<evidence type="ECO:0000313" key="5">
    <source>
        <dbReference type="EMBL" id="WTR67857.1"/>
    </source>
</evidence>
<dbReference type="Pfam" id="PF00196">
    <property type="entry name" value="GerE"/>
    <property type="match status" value="1"/>
</dbReference>
<gene>
    <name evidence="5" type="ORF">OG814_00485</name>
    <name evidence="6" type="ORF">OG814_40845</name>
</gene>
<feature type="domain" description="HTH luxR-type" evidence="4">
    <location>
        <begin position="926"/>
        <end position="991"/>
    </location>
</feature>
<dbReference type="CDD" id="cd06170">
    <property type="entry name" value="LuxR_C_like"/>
    <property type="match status" value="1"/>
</dbReference>
<dbReference type="Pfam" id="PF13191">
    <property type="entry name" value="AAA_16"/>
    <property type="match status" value="1"/>
</dbReference>
<proteinExistence type="predicted"/>
<organism evidence="5 7">
    <name type="scientific">Streptomyces zaomyceticus</name>
    <dbReference type="NCBI Taxonomy" id="68286"/>
    <lineage>
        <taxon>Bacteria</taxon>
        <taxon>Bacillati</taxon>
        <taxon>Actinomycetota</taxon>
        <taxon>Actinomycetes</taxon>
        <taxon>Kitasatosporales</taxon>
        <taxon>Streptomycetaceae</taxon>
        <taxon>Streptomyces</taxon>
    </lineage>
</organism>
<dbReference type="PANTHER" id="PTHR16305:SF35">
    <property type="entry name" value="TRANSCRIPTIONAL ACTIVATOR DOMAIN"/>
    <property type="match status" value="1"/>
</dbReference>
<accession>A0ABZ1L002</accession>
<reference evidence="5 7" key="1">
    <citation type="submission" date="2022-10" db="EMBL/GenBank/DDBJ databases">
        <title>The complete genomes of actinobacterial strains from the NBC collection.</title>
        <authorList>
            <person name="Joergensen T.S."/>
            <person name="Alvarez Arevalo M."/>
            <person name="Sterndorff E.B."/>
            <person name="Faurdal D."/>
            <person name="Vuksanovic O."/>
            <person name="Mourched A.-S."/>
            <person name="Charusanti P."/>
            <person name="Shaw S."/>
            <person name="Blin K."/>
            <person name="Weber T."/>
        </authorList>
    </citation>
    <scope>NUCLEOTIDE SEQUENCE [LARGE SCALE GENOMIC DNA]</scope>
    <source>
        <strain evidence="5 7">NBC_00123</strain>
    </source>
</reference>
<dbReference type="PROSITE" id="PS00622">
    <property type="entry name" value="HTH_LUXR_1"/>
    <property type="match status" value="1"/>
</dbReference>
<keyword evidence="1" id="KW-0547">Nucleotide-binding</keyword>
<dbReference type="InterPro" id="IPR000792">
    <property type="entry name" value="Tscrpt_reg_LuxR_C"/>
</dbReference>
<evidence type="ECO:0000256" key="3">
    <source>
        <dbReference type="SAM" id="MobiDB-lite"/>
    </source>
</evidence>
<protein>
    <submittedName>
        <fullName evidence="5">LuxR C-terminal-related transcriptional regulator</fullName>
    </submittedName>
</protein>
<dbReference type="PROSITE" id="PS50043">
    <property type="entry name" value="HTH_LUXR_2"/>
    <property type="match status" value="1"/>
</dbReference>
<evidence type="ECO:0000259" key="4">
    <source>
        <dbReference type="PROSITE" id="PS50043"/>
    </source>
</evidence>
<dbReference type="SUPFAM" id="SSF52540">
    <property type="entry name" value="P-loop containing nucleoside triphosphate hydrolases"/>
    <property type="match status" value="1"/>
</dbReference>
<name>A0ABZ1L002_9ACTN</name>
<dbReference type="EMBL" id="CP108188">
    <property type="protein sequence ID" value="WTR75161.1"/>
    <property type="molecule type" value="Genomic_DNA"/>
</dbReference>
<evidence type="ECO:0000313" key="7">
    <source>
        <dbReference type="Proteomes" id="UP001622594"/>
    </source>
</evidence>
<dbReference type="PANTHER" id="PTHR16305">
    <property type="entry name" value="TESTICULAR SOLUBLE ADENYLYL CYCLASE"/>
    <property type="match status" value="1"/>
</dbReference>
<dbReference type="RefSeq" id="WP_371634575.1">
    <property type="nucleotide sequence ID" value="NZ_CP108062.1"/>
</dbReference>
<dbReference type="InterPro" id="IPR016032">
    <property type="entry name" value="Sig_transdc_resp-reg_C-effctor"/>
</dbReference>
<evidence type="ECO:0000256" key="2">
    <source>
        <dbReference type="ARBA" id="ARBA00022840"/>
    </source>
</evidence>